<gene>
    <name evidence="18" type="ORF">ACELLULO517_08900</name>
</gene>
<comment type="subcellular location">
    <subcellularLocation>
        <location evidence="2">Cell inner membrane</location>
        <topology evidence="2">Multi-pass membrane protein</topology>
    </subcellularLocation>
</comment>
<keyword evidence="13" id="KW-0902">Two-component regulatory system</keyword>
<evidence type="ECO:0000313" key="18">
    <source>
        <dbReference type="EMBL" id="MCB8880349.1"/>
    </source>
</evidence>
<evidence type="ECO:0000256" key="3">
    <source>
        <dbReference type="ARBA" id="ARBA00012438"/>
    </source>
</evidence>
<dbReference type="CDD" id="cd00082">
    <property type="entry name" value="HisKA"/>
    <property type="match status" value="1"/>
</dbReference>
<dbReference type="InterPro" id="IPR004358">
    <property type="entry name" value="Sig_transdc_His_kin-like_C"/>
</dbReference>
<dbReference type="InterPro" id="IPR003661">
    <property type="entry name" value="HisK_dim/P_dom"/>
</dbReference>
<dbReference type="Pfam" id="PF02518">
    <property type="entry name" value="HATPase_c"/>
    <property type="match status" value="1"/>
</dbReference>
<feature type="domain" description="Histidine kinase" evidence="16">
    <location>
        <begin position="243"/>
        <end position="447"/>
    </location>
</feature>
<keyword evidence="11" id="KW-0067">ATP-binding</keyword>
<keyword evidence="5" id="KW-0997">Cell inner membrane</keyword>
<evidence type="ECO:0000256" key="7">
    <source>
        <dbReference type="ARBA" id="ARBA00022679"/>
    </source>
</evidence>
<evidence type="ECO:0000256" key="15">
    <source>
        <dbReference type="SAM" id="Phobius"/>
    </source>
</evidence>
<keyword evidence="6" id="KW-0597">Phosphoprotein</keyword>
<evidence type="ECO:0000256" key="14">
    <source>
        <dbReference type="ARBA" id="ARBA00023136"/>
    </source>
</evidence>
<dbReference type="Gene3D" id="1.10.287.130">
    <property type="match status" value="1"/>
</dbReference>
<dbReference type="GO" id="GO:0005886">
    <property type="term" value="C:plasma membrane"/>
    <property type="evidence" value="ECO:0007669"/>
    <property type="project" value="UniProtKB-SubCell"/>
</dbReference>
<evidence type="ECO:0000256" key="2">
    <source>
        <dbReference type="ARBA" id="ARBA00004429"/>
    </source>
</evidence>
<keyword evidence="14 15" id="KW-0472">Membrane</keyword>
<evidence type="ECO:0000256" key="11">
    <source>
        <dbReference type="ARBA" id="ARBA00022840"/>
    </source>
</evidence>
<dbReference type="InterPro" id="IPR005467">
    <property type="entry name" value="His_kinase_dom"/>
</dbReference>
<dbReference type="PANTHER" id="PTHR44936:SF5">
    <property type="entry name" value="SENSOR HISTIDINE KINASE ENVZ"/>
    <property type="match status" value="1"/>
</dbReference>
<dbReference type="Pfam" id="PF00672">
    <property type="entry name" value="HAMP"/>
    <property type="match status" value="1"/>
</dbReference>
<dbReference type="InterPro" id="IPR003594">
    <property type="entry name" value="HATPase_dom"/>
</dbReference>
<evidence type="ECO:0000313" key="19">
    <source>
        <dbReference type="Proteomes" id="UP000721844"/>
    </source>
</evidence>
<dbReference type="PRINTS" id="PR00344">
    <property type="entry name" value="BCTRLSENSOR"/>
</dbReference>
<dbReference type="InterPro" id="IPR003660">
    <property type="entry name" value="HAMP_dom"/>
</dbReference>
<dbReference type="GO" id="GO:0005524">
    <property type="term" value="F:ATP binding"/>
    <property type="evidence" value="ECO:0007669"/>
    <property type="project" value="UniProtKB-KW"/>
</dbReference>
<dbReference type="EC" id="2.7.13.3" evidence="3"/>
<dbReference type="PROSITE" id="PS50885">
    <property type="entry name" value="HAMP"/>
    <property type="match status" value="1"/>
</dbReference>
<keyword evidence="7" id="KW-0808">Transferase</keyword>
<protein>
    <recommendedName>
        <fullName evidence="3">histidine kinase</fullName>
        <ecNumber evidence="3">2.7.13.3</ecNumber>
    </recommendedName>
</protein>
<keyword evidence="4" id="KW-1003">Cell membrane</keyword>
<proteinExistence type="predicted"/>
<keyword evidence="10" id="KW-0418">Kinase</keyword>
<reference evidence="18 19" key="1">
    <citation type="journal article" date="2021" name="Microorganisms">
        <title>Acidisoma silvae sp. nov. and Acidisomacellulosilytica sp. nov., Two Acidophilic Bacteria Isolated from Decaying Wood, Hydrolyzing Cellulose and Producing Poly-3-hydroxybutyrate.</title>
        <authorList>
            <person name="Mieszkin S."/>
            <person name="Pouder E."/>
            <person name="Uroz S."/>
            <person name="Simon-Colin C."/>
            <person name="Alain K."/>
        </authorList>
    </citation>
    <scope>NUCLEOTIDE SEQUENCE [LARGE SCALE GENOMIC DNA]</scope>
    <source>
        <strain evidence="18 19">HW T5.17</strain>
    </source>
</reference>
<feature type="domain" description="HAMP" evidence="17">
    <location>
        <begin position="183"/>
        <end position="235"/>
    </location>
</feature>
<dbReference type="InterPro" id="IPR050980">
    <property type="entry name" value="2C_sensor_his_kinase"/>
</dbReference>
<comment type="caution">
    <text evidence="18">The sequence shown here is derived from an EMBL/GenBank/DDBJ whole genome shotgun (WGS) entry which is preliminary data.</text>
</comment>
<evidence type="ECO:0000256" key="4">
    <source>
        <dbReference type="ARBA" id="ARBA00022475"/>
    </source>
</evidence>
<comment type="catalytic activity">
    <reaction evidence="1">
        <text>ATP + protein L-histidine = ADP + protein N-phospho-L-histidine.</text>
        <dbReference type="EC" id="2.7.13.3"/>
    </reaction>
</comment>
<accession>A0A964E3G9</accession>
<dbReference type="GO" id="GO:0000155">
    <property type="term" value="F:phosphorelay sensor kinase activity"/>
    <property type="evidence" value="ECO:0007669"/>
    <property type="project" value="InterPro"/>
</dbReference>
<evidence type="ECO:0000256" key="9">
    <source>
        <dbReference type="ARBA" id="ARBA00022741"/>
    </source>
</evidence>
<dbReference type="SUPFAM" id="SSF47384">
    <property type="entry name" value="Homodimeric domain of signal transducing histidine kinase"/>
    <property type="match status" value="1"/>
</dbReference>
<evidence type="ECO:0000256" key="13">
    <source>
        <dbReference type="ARBA" id="ARBA00023012"/>
    </source>
</evidence>
<dbReference type="EMBL" id="JAESVA010000003">
    <property type="protein sequence ID" value="MCB8880349.1"/>
    <property type="molecule type" value="Genomic_DNA"/>
</dbReference>
<keyword evidence="8 15" id="KW-0812">Transmembrane</keyword>
<evidence type="ECO:0000256" key="8">
    <source>
        <dbReference type="ARBA" id="ARBA00022692"/>
    </source>
</evidence>
<sequence length="447" mass="49408">MRLWPRSLAARTAFVLIVGLVVVQTLGLGIHTLDRNDLVRLAGLRVYSFRVMSMYRDLVEVPPAKQDSRLKTIPLSKNFSARLTDNVDSDFSNLLPTPPPVRHAILLNMDGFPIPPELRPQHFRFGFDPSSRHEYTALQMPSGRWLIVTSRLPRPDSFQGTEFLFAFILMTALAAAMTIWAVRRLTAPVRTLAAAAEALGRDVNAPPLPEDGPSETAAAAKAFNTMAGRIRRFVDDRTLLLTAIGHDLRTPITRMRLRAEFMEDDEQRGKMLQDLDEMEAMVSATIAFGRIASPNEPVSPIDLAELLRTVLDEAGDAAPDIADQLRYEGPGHLTARVRPQAFKRALTNIIGNAVKYGGSAYVKLIPPAREVRHLKIEVLDKGPGIPPEHMERVMQPFQRLETSRNRETGGVGLGLPIARDITRAHGGDLTLANRPEGGARITLTLPV</sequence>
<dbReference type="PANTHER" id="PTHR44936">
    <property type="entry name" value="SENSOR PROTEIN CREC"/>
    <property type="match status" value="1"/>
</dbReference>
<dbReference type="SUPFAM" id="SSF55874">
    <property type="entry name" value="ATPase domain of HSP90 chaperone/DNA topoisomerase II/histidine kinase"/>
    <property type="match status" value="1"/>
</dbReference>
<name>A0A964E3G9_9PROT</name>
<feature type="transmembrane region" description="Helical" evidence="15">
    <location>
        <begin position="12"/>
        <end position="33"/>
    </location>
</feature>
<keyword evidence="19" id="KW-1185">Reference proteome</keyword>
<evidence type="ECO:0000256" key="1">
    <source>
        <dbReference type="ARBA" id="ARBA00000085"/>
    </source>
</evidence>
<keyword evidence="12 15" id="KW-1133">Transmembrane helix</keyword>
<organism evidence="18 19">
    <name type="scientific">Acidisoma cellulosilyticum</name>
    <dbReference type="NCBI Taxonomy" id="2802395"/>
    <lineage>
        <taxon>Bacteria</taxon>
        <taxon>Pseudomonadati</taxon>
        <taxon>Pseudomonadota</taxon>
        <taxon>Alphaproteobacteria</taxon>
        <taxon>Acetobacterales</taxon>
        <taxon>Acidocellaceae</taxon>
        <taxon>Acidisoma</taxon>
    </lineage>
</organism>
<dbReference type="SMART" id="SM00304">
    <property type="entry name" value="HAMP"/>
    <property type="match status" value="1"/>
</dbReference>
<feature type="transmembrane region" description="Helical" evidence="15">
    <location>
        <begin position="163"/>
        <end position="182"/>
    </location>
</feature>
<dbReference type="InterPro" id="IPR036890">
    <property type="entry name" value="HATPase_C_sf"/>
</dbReference>
<evidence type="ECO:0000259" key="16">
    <source>
        <dbReference type="PROSITE" id="PS50109"/>
    </source>
</evidence>
<dbReference type="SMART" id="SM00388">
    <property type="entry name" value="HisKA"/>
    <property type="match status" value="1"/>
</dbReference>
<evidence type="ECO:0000259" key="17">
    <source>
        <dbReference type="PROSITE" id="PS50885"/>
    </source>
</evidence>
<dbReference type="CDD" id="cd06225">
    <property type="entry name" value="HAMP"/>
    <property type="match status" value="1"/>
</dbReference>
<dbReference type="Gene3D" id="3.30.565.10">
    <property type="entry name" value="Histidine kinase-like ATPase, C-terminal domain"/>
    <property type="match status" value="1"/>
</dbReference>
<evidence type="ECO:0000256" key="12">
    <source>
        <dbReference type="ARBA" id="ARBA00022989"/>
    </source>
</evidence>
<dbReference type="PROSITE" id="PS50109">
    <property type="entry name" value="HIS_KIN"/>
    <property type="match status" value="1"/>
</dbReference>
<evidence type="ECO:0000256" key="5">
    <source>
        <dbReference type="ARBA" id="ARBA00022519"/>
    </source>
</evidence>
<dbReference type="AlphaFoldDB" id="A0A964E3G9"/>
<dbReference type="InterPro" id="IPR036097">
    <property type="entry name" value="HisK_dim/P_sf"/>
</dbReference>
<dbReference type="Pfam" id="PF00512">
    <property type="entry name" value="HisKA"/>
    <property type="match status" value="1"/>
</dbReference>
<dbReference type="SMART" id="SM00387">
    <property type="entry name" value="HATPase_c"/>
    <property type="match status" value="1"/>
</dbReference>
<dbReference type="Proteomes" id="UP000721844">
    <property type="component" value="Unassembled WGS sequence"/>
</dbReference>
<evidence type="ECO:0000256" key="6">
    <source>
        <dbReference type="ARBA" id="ARBA00022553"/>
    </source>
</evidence>
<evidence type="ECO:0000256" key="10">
    <source>
        <dbReference type="ARBA" id="ARBA00022777"/>
    </source>
</evidence>
<keyword evidence="9" id="KW-0547">Nucleotide-binding</keyword>